<keyword evidence="1" id="KW-0812">Transmembrane</keyword>
<evidence type="ECO:0000313" key="3">
    <source>
        <dbReference type="Proteomes" id="UP000192920"/>
    </source>
</evidence>
<protein>
    <recommendedName>
        <fullName evidence="4">Ceramidase</fullName>
    </recommendedName>
</protein>
<dbReference type="Proteomes" id="UP000192920">
    <property type="component" value="Unassembled WGS sequence"/>
</dbReference>
<dbReference type="RefSeq" id="WP_200811003.1">
    <property type="nucleotide sequence ID" value="NZ_FXAG01000017.1"/>
</dbReference>
<dbReference type="STRING" id="1123014.SAMN02745746_02938"/>
<accession>A0A1Y6C7T2</accession>
<dbReference type="PANTHER" id="PTHR34368">
    <property type="entry name" value="OS01G0962200 PROTEIN"/>
    <property type="match status" value="1"/>
</dbReference>
<keyword evidence="1" id="KW-1133">Transmembrane helix</keyword>
<sequence length="265" mass="28485">MPLLSRRARLGILVAVGTVFALASLLLPPVAQPLAYHHFADQRPLLGLPHALDVATNLPFLAVGLAGLAFLSGPKAATAFARPVEKWPYALFFLAVALTSAGSIYYHLAPDNPRLVWDRLPMSAGFMALLAALIAERIDLGAGLRLLLPLTALGLASVGYWHWSAQAGSENLLPYLAVQFGTSVLVLLIAALFPSPYTRADDIYWVAALYFAAKVAEYLDAGLFALGGVLSGHSLKHLLAAGAAYRLLRMLQTREFKRSAAEGWR</sequence>
<name>A0A1Y6C7T2_9NEIS</name>
<evidence type="ECO:0008006" key="4">
    <source>
        <dbReference type="Google" id="ProtNLM"/>
    </source>
</evidence>
<dbReference type="EMBL" id="FXAG01000017">
    <property type="protein sequence ID" value="SMF38855.1"/>
    <property type="molecule type" value="Genomic_DNA"/>
</dbReference>
<feature type="transmembrane region" description="Helical" evidence="1">
    <location>
        <begin position="202"/>
        <end position="219"/>
    </location>
</feature>
<reference evidence="3" key="1">
    <citation type="submission" date="2017-04" db="EMBL/GenBank/DDBJ databases">
        <authorList>
            <person name="Varghese N."/>
            <person name="Submissions S."/>
        </authorList>
    </citation>
    <scope>NUCLEOTIDE SEQUENCE [LARGE SCALE GENOMIC DNA]</scope>
    <source>
        <strain evidence="3">DSM 22618</strain>
    </source>
</reference>
<feature type="transmembrane region" description="Helical" evidence="1">
    <location>
        <begin position="89"/>
        <end position="108"/>
    </location>
</feature>
<evidence type="ECO:0000256" key="1">
    <source>
        <dbReference type="SAM" id="Phobius"/>
    </source>
</evidence>
<feature type="transmembrane region" description="Helical" evidence="1">
    <location>
        <begin position="142"/>
        <end position="163"/>
    </location>
</feature>
<proteinExistence type="predicted"/>
<evidence type="ECO:0000313" key="2">
    <source>
        <dbReference type="EMBL" id="SMF38855.1"/>
    </source>
</evidence>
<feature type="transmembrane region" description="Helical" evidence="1">
    <location>
        <begin position="57"/>
        <end position="77"/>
    </location>
</feature>
<dbReference type="PANTHER" id="PTHR34368:SF1">
    <property type="entry name" value="OS01G0962200 PROTEIN"/>
    <property type="match status" value="1"/>
</dbReference>
<gene>
    <name evidence="2" type="ORF">SAMN02745746_02938</name>
</gene>
<feature type="transmembrane region" description="Helical" evidence="1">
    <location>
        <begin position="175"/>
        <end position="195"/>
    </location>
</feature>
<keyword evidence="3" id="KW-1185">Reference proteome</keyword>
<organism evidence="2 3">
    <name type="scientific">Pseudogulbenkiania subflava DSM 22618</name>
    <dbReference type="NCBI Taxonomy" id="1123014"/>
    <lineage>
        <taxon>Bacteria</taxon>
        <taxon>Pseudomonadati</taxon>
        <taxon>Pseudomonadota</taxon>
        <taxon>Betaproteobacteria</taxon>
        <taxon>Neisseriales</taxon>
        <taxon>Chromobacteriaceae</taxon>
        <taxon>Pseudogulbenkiania</taxon>
    </lineage>
</organism>
<feature type="transmembrane region" description="Helical" evidence="1">
    <location>
        <begin position="120"/>
        <end position="135"/>
    </location>
</feature>
<keyword evidence="1" id="KW-0472">Membrane</keyword>
<dbReference type="AlphaFoldDB" id="A0A1Y6C7T2"/>